<evidence type="ECO:0000256" key="1">
    <source>
        <dbReference type="SAM" id="MobiDB-lite"/>
    </source>
</evidence>
<proteinExistence type="predicted"/>
<dbReference type="InterPro" id="IPR042831">
    <property type="entry name" value="Ribosomal_mL40_fung"/>
</dbReference>
<comment type="caution">
    <text evidence="2">The sequence shown here is derived from an EMBL/GenBank/DDBJ whole genome shotgun (WGS) entry which is preliminary data.</text>
</comment>
<evidence type="ECO:0000313" key="3">
    <source>
        <dbReference type="Proteomes" id="UP000813824"/>
    </source>
</evidence>
<dbReference type="GO" id="GO:0005739">
    <property type="term" value="C:mitochondrion"/>
    <property type="evidence" value="ECO:0007669"/>
    <property type="project" value="GOC"/>
</dbReference>
<dbReference type="PANTHER" id="PTHR39150:SF1">
    <property type="entry name" value="LARGE RIBOSOMAL SUBUNIT PROTEIN ML40"/>
    <property type="match status" value="1"/>
</dbReference>
<evidence type="ECO:0008006" key="4">
    <source>
        <dbReference type="Google" id="ProtNLM"/>
    </source>
</evidence>
<dbReference type="Proteomes" id="UP000813824">
    <property type="component" value="Unassembled WGS sequence"/>
</dbReference>
<feature type="region of interest" description="Disordered" evidence="1">
    <location>
        <begin position="165"/>
        <end position="187"/>
    </location>
</feature>
<dbReference type="OrthoDB" id="2098203at2759"/>
<dbReference type="GO" id="GO:0003735">
    <property type="term" value="F:structural constituent of ribosome"/>
    <property type="evidence" value="ECO:0007669"/>
    <property type="project" value="InterPro"/>
</dbReference>
<dbReference type="Gene3D" id="6.10.250.3440">
    <property type="match status" value="1"/>
</dbReference>
<dbReference type="PANTHER" id="PTHR39150">
    <property type="entry name" value="54S RIBOSOMAL PROTEIN L28, MITOCHONDRIAL"/>
    <property type="match status" value="1"/>
</dbReference>
<name>A0A8K0UMY1_9AGAR</name>
<organism evidence="2 3">
    <name type="scientific">Cristinia sonorae</name>
    <dbReference type="NCBI Taxonomy" id="1940300"/>
    <lineage>
        <taxon>Eukaryota</taxon>
        <taxon>Fungi</taxon>
        <taxon>Dikarya</taxon>
        <taxon>Basidiomycota</taxon>
        <taxon>Agaricomycotina</taxon>
        <taxon>Agaricomycetes</taxon>
        <taxon>Agaricomycetidae</taxon>
        <taxon>Agaricales</taxon>
        <taxon>Pleurotineae</taxon>
        <taxon>Stephanosporaceae</taxon>
        <taxon>Cristinia</taxon>
    </lineage>
</organism>
<accession>A0A8K0UMY1</accession>
<dbReference type="EMBL" id="JAEVFJ010000018">
    <property type="protein sequence ID" value="KAH8099690.1"/>
    <property type="molecule type" value="Genomic_DNA"/>
</dbReference>
<evidence type="ECO:0000313" key="2">
    <source>
        <dbReference type="EMBL" id="KAH8099690.1"/>
    </source>
</evidence>
<reference evidence="2" key="1">
    <citation type="journal article" date="2021" name="New Phytol.">
        <title>Evolutionary innovations through gain and loss of genes in the ectomycorrhizal Boletales.</title>
        <authorList>
            <person name="Wu G."/>
            <person name="Miyauchi S."/>
            <person name="Morin E."/>
            <person name="Kuo A."/>
            <person name="Drula E."/>
            <person name="Varga T."/>
            <person name="Kohler A."/>
            <person name="Feng B."/>
            <person name="Cao Y."/>
            <person name="Lipzen A."/>
            <person name="Daum C."/>
            <person name="Hundley H."/>
            <person name="Pangilinan J."/>
            <person name="Johnson J."/>
            <person name="Barry K."/>
            <person name="LaButti K."/>
            <person name="Ng V."/>
            <person name="Ahrendt S."/>
            <person name="Min B."/>
            <person name="Choi I.G."/>
            <person name="Park H."/>
            <person name="Plett J.M."/>
            <person name="Magnuson J."/>
            <person name="Spatafora J.W."/>
            <person name="Nagy L.G."/>
            <person name="Henrissat B."/>
            <person name="Grigoriev I.V."/>
            <person name="Yang Z.L."/>
            <person name="Xu J."/>
            <person name="Martin F.M."/>
        </authorList>
    </citation>
    <scope>NUCLEOTIDE SEQUENCE</scope>
    <source>
        <strain evidence="2">KKN 215</strain>
    </source>
</reference>
<dbReference type="GO" id="GO:0032543">
    <property type="term" value="P:mitochondrial translation"/>
    <property type="evidence" value="ECO:0007669"/>
    <property type="project" value="InterPro"/>
</dbReference>
<sequence length="187" mass="21978">MASSLLSLRHINPPLRVAQTSVRYAAREVNTSDPRTDIIRRVLYPSNLRNRASPVGNWRPDVARRLQRAIPSVQAHETIERAWLLHQRHVRKSRQSELDRKFQCMRTAMEKLRELDLQRYRAANELEDPRARSEEELELLKTAKAPEKKAMEARIRGLFPRELRVPTETPSRDGWNYDWVPPSRPTQ</sequence>
<gene>
    <name evidence="2" type="ORF">BXZ70DRAFT_210662</name>
</gene>
<protein>
    <recommendedName>
        <fullName evidence="4">Mitochondrial ribosomal protein L28</fullName>
    </recommendedName>
</protein>
<keyword evidence="3" id="KW-1185">Reference proteome</keyword>
<dbReference type="AlphaFoldDB" id="A0A8K0UMY1"/>